<organism evidence="6 7">
    <name type="scientific">Crocosphaera subtropica (strain ATCC 51142 / BH68)</name>
    <name type="common">Cyanothece sp. (strain ATCC 51142)</name>
    <dbReference type="NCBI Taxonomy" id="43989"/>
    <lineage>
        <taxon>Bacteria</taxon>
        <taxon>Bacillati</taxon>
        <taxon>Cyanobacteriota</taxon>
        <taxon>Cyanophyceae</taxon>
        <taxon>Oscillatoriophycideae</taxon>
        <taxon>Chroococcales</taxon>
        <taxon>Aphanothecaceae</taxon>
        <taxon>Crocosphaera</taxon>
        <taxon>Crocosphaera subtropica</taxon>
    </lineage>
</organism>
<comment type="similarity">
    <text evidence="1">Belongs to the transferase hexapeptide repeat family.</text>
</comment>
<evidence type="ECO:0000256" key="1">
    <source>
        <dbReference type="ARBA" id="ARBA00007274"/>
    </source>
</evidence>
<dbReference type="Proteomes" id="UP000001203">
    <property type="component" value="Chromosome circular"/>
</dbReference>
<dbReference type="GO" id="GO:0016746">
    <property type="term" value="F:acyltransferase activity"/>
    <property type="evidence" value="ECO:0007669"/>
    <property type="project" value="UniProtKB-KW"/>
</dbReference>
<dbReference type="InterPro" id="IPR011004">
    <property type="entry name" value="Trimer_LpxA-like_sf"/>
</dbReference>
<dbReference type="Gene3D" id="2.160.10.10">
    <property type="entry name" value="Hexapeptide repeat proteins"/>
    <property type="match status" value="1"/>
</dbReference>
<evidence type="ECO:0000256" key="4">
    <source>
        <dbReference type="ARBA" id="ARBA00023251"/>
    </source>
</evidence>
<dbReference type="GO" id="GO:0031470">
    <property type="term" value="C:carboxysome"/>
    <property type="evidence" value="ECO:0007669"/>
    <property type="project" value="UniProtKB-ARBA"/>
</dbReference>
<dbReference type="PROSITE" id="PS00101">
    <property type="entry name" value="HEXAPEP_TRANSFERASES"/>
    <property type="match status" value="1"/>
</dbReference>
<keyword evidence="7" id="KW-1185">Reference proteome</keyword>
<protein>
    <submittedName>
        <fullName evidence="6">Acetyltransferase, trimeric LpxA-like protein</fullName>
    </submittedName>
</protein>
<accession>B1WQC7</accession>
<sequence length="211" mass="24011">MTLNPNPNSVYPLNNYHRLCFLKNIIQNPNILVGDFTYYDDLENPYNFEKNVLYHFDFIGDKLIIGKFCAIASDVKFIMNGSNHPLNYFTTYPFSIFGHSWENTMSVEGTFKGDTIIGNDVWLGYNSLIMPGIKIGDGSIVAANSVVTKDVEPYTIVGGNPAKVIRKRFSNEVIDLLLELQWWNWSIEKITENIPILCSDDINRLKGLMNA</sequence>
<dbReference type="HOGENOM" id="CLU_051638_5_3_3"/>
<dbReference type="OrthoDB" id="9801697at2"/>
<evidence type="ECO:0000256" key="3">
    <source>
        <dbReference type="ARBA" id="ARBA00022737"/>
    </source>
</evidence>
<dbReference type="RefSeq" id="WP_009545941.1">
    <property type="nucleotide sequence ID" value="NC_010546.1"/>
</dbReference>
<evidence type="ECO:0000313" key="6">
    <source>
        <dbReference type="EMBL" id="ACB50049.1"/>
    </source>
</evidence>
<dbReference type="Pfam" id="PF00132">
    <property type="entry name" value="Hexapep"/>
    <property type="match status" value="1"/>
</dbReference>
<dbReference type="EMBL" id="CP000806">
    <property type="protein sequence ID" value="ACB50049.1"/>
    <property type="molecule type" value="Genomic_DNA"/>
</dbReference>
<dbReference type="SUPFAM" id="SSF51161">
    <property type="entry name" value="Trimeric LpxA-like enzymes"/>
    <property type="match status" value="1"/>
</dbReference>
<dbReference type="InterPro" id="IPR018357">
    <property type="entry name" value="Hexapep_transf_CS"/>
</dbReference>
<dbReference type="FunFam" id="2.160.10.10:FF:000037">
    <property type="entry name" value="Streptogramin A acetyltransferase"/>
    <property type="match status" value="1"/>
</dbReference>
<keyword evidence="2" id="KW-0808">Transferase</keyword>
<evidence type="ECO:0000256" key="2">
    <source>
        <dbReference type="ARBA" id="ARBA00022679"/>
    </source>
</evidence>
<dbReference type="eggNOG" id="COG0110">
    <property type="taxonomic scope" value="Bacteria"/>
</dbReference>
<dbReference type="AlphaFoldDB" id="B1WQC7"/>
<evidence type="ECO:0000256" key="5">
    <source>
        <dbReference type="ARBA" id="ARBA00023315"/>
    </source>
</evidence>
<dbReference type="KEGG" id="cyt:cce_0698"/>
<name>B1WQC7_CROS5</name>
<dbReference type="InterPro" id="IPR050179">
    <property type="entry name" value="Trans_hexapeptide_repeat"/>
</dbReference>
<dbReference type="STRING" id="43989.cce_0698"/>
<proteinExistence type="inferred from homology"/>
<keyword evidence="5" id="KW-0012">Acyltransferase</keyword>
<dbReference type="GO" id="GO:0043886">
    <property type="term" value="F:structural constituent of carboxysome shell"/>
    <property type="evidence" value="ECO:0007669"/>
    <property type="project" value="UniProtKB-ARBA"/>
</dbReference>
<gene>
    <name evidence="6" type="ordered locus">cce_0698</name>
</gene>
<dbReference type="CDD" id="cd03349">
    <property type="entry name" value="LbH_XAT"/>
    <property type="match status" value="1"/>
</dbReference>
<dbReference type="GO" id="GO:0046677">
    <property type="term" value="P:response to antibiotic"/>
    <property type="evidence" value="ECO:0007669"/>
    <property type="project" value="UniProtKB-KW"/>
</dbReference>
<dbReference type="PANTHER" id="PTHR43300">
    <property type="entry name" value="ACETYLTRANSFERASE"/>
    <property type="match status" value="1"/>
</dbReference>
<reference evidence="6 7" key="1">
    <citation type="journal article" date="2008" name="Proc. Natl. Acad. Sci. U.S.A.">
        <title>The genome of Cyanothece 51142, a unicellular diazotrophic cyanobacterium important in the marine nitrogen cycle.</title>
        <authorList>
            <person name="Welsh E.A."/>
            <person name="Liberton M."/>
            <person name="Stoeckel J."/>
            <person name="Loh T."/>
            <person name="Elvitigala T."/>
            <person name="Wang C."/>
            <person name="Wollam A."/>
            <person name="Fulton R.S."/>
            <person name="Clifton S.W."/>
            <person name="Jacobs J.M."/>
            <person name="Aurora R."/>
            <person name="Ghosh B.K."/>
            <person name="Sherman L.A."/>
            <person name="Smith R.D."/>
            <person name="Wilson R.K."/>
            <person name="Pakrasi H.B."/>
        </authorList>
    </citation>
    <scope>NUCLEOTIDE SEQUENCE [LARGE SCALE GENOMIC DNA]</scope>
    <source>
        <strain evidence="7">ATCC 51142 / BH68</strain>
    </source>
</reference>
<keyword evidence="3" id="KW-0677">Repeat</keyword>
<keyword evidence="4" id="KW-0046">Antibiotic resistance</keyword>
<dbReference type="PANTHER" id="PTHR43300:SF11">
    <property type="entry name" value="ACETYLTRANSFERASE RV3034C-RELATED"/>
    <property type="match status" value="1"/>
</dbReference>
<dbReference type="InterPro" id="IPR001451">
    <property type="entry name" value="Hexapep"/>
</dbReference>
<evidence type="ECO:0000313" key="7">
    <source>
        <dbReference type="Proteomes" id="UP000001203"/>
    </source>
</evidence>